<comment type="caution">
    <text evidence="2">The sequence shown here is derived from an EMBL/GenBank/DDBJ whole genome shotgun (WGS) entry which is preliminary data.</text>
</comment>
<dbReference type="SUPFAM" id="SSF102645">
    <property type="entry name" value="CoaB-like"/>
    <property type="match status" value="1"/>
</dbReference>
<dbReference type="Gene3D" id="3.40.50.10300">
    <property type="entry name" value="CoaB-like"/>
    <property type="match status" value="1"/>
</dbReference>
<protein>
    <submittedName>
        <fullName evidence="2">Bifunctional phosphopantothenoylcysteine decarboxylase/phosphopantothenate synthase</fullName>
    </submittedName>
</protein>
<dbReference type="InterPro" id="IPR007085">
    <property type="entry name" value="DNA/pantothenate-metab_flavo_C"/>
</dbReference>
<sequence length="292" mass="33425">MDQLWGLWPNDLFGRWRYPSALVGGIVWRNKPSLKEVNMNVLITAGSTMTMIDQVRGLTNIFHGTTGRKIAEFLAPHHQVTLVTSGSPKLIDRNFELIDSWEPWERHGLRHSRGFGFGCSVDDVHMKVICFRTFDELAQIMEQEIRTGEYDVIIHSAAVSDFQVESVWKEKNNGRLEQIDASTKISSSHPELYLKLVPTFKIIDKIRSEWGFAGKLVKFKLQVGMADEELIAIAKRSRQTSEADLIVANCLEWSHDYAYIINANDEVVKVTREELPKALWTMLRQAQHDKGE</sequence>
<dbReference type="AlphaFoldDB" id="A0A2H0V523"/>
<evidence type="ECO:0000313" key="2">
    <source>
        <dbReference type="EMBL" id="PIR94161.1"/>
    </source>
</evidence>
<organism evidence="2 3">
    <name type="scientific">Candidatus Falkowbacteria bacterium CG10_big_fil_rev_8_21_14_0_10_39_11</name>
    <dbReference type="NCBI Taxonomy" id="1974565"/>
    <lineage>
        <taxon>Bacteria</taxon>
        <taxon>Candidatus Falkowiibacteriota</taxon>
    </lineage>
</organism>
<reference evidence="3" key="1">
    <citation type="submission" date="2017-09" db="EMBL/GenBank/DDBJ databases">
        <title>Depth-based differentiation of microbial function through sediment-hosted aquifers and enrichment of novel symbionts in the deep terrestrial subsurface.</title>
        <authorList>
            <person name="Probst A.J."/>
            <person name="Ladd B."/>
            <person name="Jarett J.K."/>
            <person name="Geller-Mcgrath D.E."/>
            <person name="Sieber C.M.K."/>
            <person name="Emerson J.B."/>
            <person name="Anantharaman K."/>
            <person name="Thomas B.C."/>
            <person name="Malmstrom R."/>
            <person name="Stieglmeier M."/>
            <person name="Klingl A."/>
            <person name="Woyke T."/>
            <person name="Ryan C.M."/>
            <person name="Banfield J.F."/>
        </authorList>
    </citation>
    <scope>NUCLEOTIDE SEQUENCE [LARGE SCALE GENOMIC DNA]</scope>
</reference>
<evidence type="ECO:0000259" key="1">
    <source>
        <dbReference type="Pfam" id="PF04127"/>
    </source>
</evidence>
<gene>
    <name evidence="2" type="ORF">COT97_02960</name>
</gene>
<dbReference type="GO" id="GO:0015937">
    <property type="term" value="P:coenzyme A biosynthetic process"/>
    <property type="evidence" value="ECO:0007669"/>
    <property type="project" value="UniProtKB-ARBA"/>
</dbReference>
<evidence type="ECO:0000313" key="3">
    <source>
        <dbReference type="Proteomes" id="UP000229901"/>
    </source>
</evidence>
<feature type="domain" description="DNA/pantothenate metabolism flavoprotein C-terminal" evidence="1">
    <location>
        <begin position="39"/>
        <end position="85"/>
    </location>
</feature>
<dbReference type="EMBL" id="PFAP01000017">
    <property type="protein sequence ID" value="PIR94161.1"/>
    <property type="molecule type" value="Genomic_DNA"/>
</dbReference>
<dbReference type="Pfam" id="PF04127">
    <property type="entry name" value="DFP"/>
    <property type="match status" value="2"/>
</dbReference>
<dbReference type="Proteomes" id="UP000229901">
    <property type="component" value="Unassembled WGS sequence"/>
</dbReference>
<proteinExistence type="predicted"/>
<dbReference type="InterPro" id="IPR035929">
    <property type="entry name" value="CoaB-like_sf"/>
</dbReference>
<feature type="domain" description="DNA/pantothenate metabolism flavoprotein C-terminal" evidence="1">
    <location>
        <begin position="125"/>
        <end position="254"/>
    </location>
</feature>
<name>A0A2H0V523_9BACT</name>
<dbReference type="GO" id="GO:0003824">
    <property type="term" value="F:catalytic activity"/>
    <property type="evidence" value="ECO:0007669"/>
    <property type="project" value="UniProtKB-ARBA"/>
</dbReference>
<accession>A0A2H0V523</accession>